<name>A0A378XRE7_PAEPO</name>
<evidence type="ECO:0000256" key="1">
    <source>
        <dbReference type="ARBA" id="ARBA00004141"/>
    </source>
</evidence>
<keyword evidence="3 5" id="KW-1133">Transmembrane helix</keyword>
<gene>
    <name evidence="6" type="primary">ybaS</name>
    <name evidence="6" type="ORF">NCTC10343_00647</name>
</gene>
<dbReference type="RefSeq" id="WP_019686060.1">
    <property type="nucleotide sequence ID" value="NZ_CP036496.1"/>
</dbReference>
<protein>
    <submittedName>
        <fullName evidence="6">Uncharacterized protein ybaS</fullName>
    </submittedName>
</protein>
<dbReference type="InterPro" id="IPR002657">
    <property type="entry name" value="BilAc:Na_symport/Acr3"/>
</dbReference>
<dbReference type="InterPro" id="IPR038770">
    <property type="entry name" value="Na+/solute_symporter_sf"/>
</dbReference>
<evidence type="ECO:0000313" key="7">
    <source>
        <dbReference type="Proteomes" id="UP000254400"/>
    </source>
</evidence>
<feature type="transmembrane region" description="Helical" evidence="5">
    <location>
        <begin position="126"/>
        <end position="152"/>
    </location>
</feature>
<reference evidence="6 7" key="1">
    <citation type="submission" date="2018-06" db="EMBL/GenBank/DDBJ databases">
        <authorList>
            <consortium name="Pathogen Informatics"/>
            <person name="Doyle S."/>
        </authorList>
    </citation>
    <scope>NUCLEOTIDE SEQUENCE [LARGE SCALE GENOMIC DNA]</scope>
    <source>
        <strain evidence="6 7">NCTC10343</strain>
    </source>
</reference>
<dbReference type="AlphaFoldDB" id="A0A378XRE7"/>
<keyword evidence="2 5" id="KW-0812">Transmembrane</keyword>
<evidence type="ECO:0000313" key="6">
    <source>
        <dbReference type="EMBL" id="SUA63415.1"/>
    </source>
</evidence>
<feature type="transmembrane region" description="Helical" evidence="5">
    <location>
        <begin position="97"/>
        <end position="119"/>
    </location>
</feature>
<evidence type="ECO:0000256" key="4">
    <source>
        <dbReference type="ARBA" id="ARBA00023136"/>
    </source>
</evidence>
<accession>A0A378XRE7</accession>
<sequence>MLLTLNRRLNSAMPLITPISILIGVLIGTPLSQYTELSPWLFAFMTFAGSISMGFKDFIHIIKHPGPLIACLFILHLAMPLLAMLLGHLAFSDDPYTITGLILGAAIPTGISSFVWVNIYKGNTALTLAIILIDTILAPFAVPGIMSLLIGANVQLDTWAMMQSLFWMIVVPSLIGMVLNEWTKGKIKQVWGPRLGPFSKLAMALVVMINGSVIAPYLVDFNLKLVGVCLSIIILASTGYAIGYLISWLMRWNNADRTALVFNGGMRNISAGAVLAITYFPAPVALPVVLGMIFQQSTASLVGFLLSRRDRANAKNKRSTLSAS</sequence>
<dbReference type="PANTHER" id="PTHR10361:SF28">
    <property type="entry name" value="P3 PROTEIN-RELATED"/>
    <property type="match status" value="1"/>
</dbReference>
<feature type="transmembrane region" description="Helical" evidence="5">
    <location>
        <begin position="158"/>
        <end position="180"/>
    </location>
</feature>
<dbReference type="GeneID" id="93349469"/>
<feature type="transmembrane region" description="Helical" evidence="5">
    <location>
        <begin position="37"/>
        <end position="55"/>
    </location>
</feature>
<feature type="transmembrane region" description="Helical" evidence="5">
    <location>
        <begin position="67"/>
        <end position="91"/>
    </location>
</feature>
<evidence type="ECO:0000256" key="2">
    <source>
        <dbReference type="ARBA" id="ARBA00022692"/>
    </source>
</evidence>
<dbReference type="InterPro" id="IPR004710">
    <property type="entry name" value="Bilac:Na_transpt"/>
</dbReference>
<dbReference type="Proteomes" id="UP000254400">
    <property type="component" value="Unassembled WGS sequence"/>
</dbReference>
<evidence type="ECO:0000256" key="3">
    <source>
        <dbReference type="ARBA" id="ARBA00022989"/>
    </source>
</evidence>
<evidence type="ECO:0000256" key="5">
    <source>
        <dbReference type="SAM" id="Phobius"/>
    </source>
</evidence>
<dbReference type="Gene3D" id="1.20.1530.20">
    <property type="match status" value="1"/>
</dbReference>
<dbReference type="EMBL" id="UGSC01000001">
    <property type="protein sequence ID" value="SUA63415.1"/>
    <property type="molecule type" value="Genomic_DNA"/>
</dbReference>
<dbReference type="PANTHER" id="PTHR10361">
    <property type="entry name" value="SODIUM-BILE ACID COTRANSPORTER"/>
    <property type="match status" value="1"/>
</dbReference>
<organism evidence="6 7">
    <name type="scientific">Paenibacillus polymyxa</name>
    <name type="common">Bacillus polymyxa</name>
    <dbReference type="NCBI Taxonomy" id="1406"/>
    <lineage>
        <taxon>Bacteria</taxon>
        <taxon>Bacillati</taxon>
        <taxon>Bacillota</taxon>
        <taxon>Bacilli</taxon>
        <taxon>Bacillales</taxon>
        <taxon>Paenibacillaceae</taxon>
        <taxon>Paenibacillus</taxon>
    </lineage>
</organism>
<feature type="transmembrane region" description="Helical" evidence="5">
    <location>
        <begin position="225"/>
        <end position="246"/>
    </location>
</feature>
<dbReference type="Pfam" id="PF01758">
    <property type="entry name" value="SBF"/>
    <property type="match status" value="1"/>
</dbReference>
<feature type="transmembrane region" description="Helical" evidence="5">
    <location>
        <begin position="201"/>
        <end position="219"/>
    </location>
</feature>
<comment type="subcellular location">
    <subcellularLocation>
        <location evidence="1">Membrane</location>
        <topology evidence="1">Multi-pass membrane protein</topology>
    </subcellularLocation>
</comment>
<dbReference type="GO" id="GO:0016020">
    <property type="term" value="C:membrane"/>
    <property type="evidence" value="ECO:0007669"/>
    <property type="project" value="UniProtKB-SubCell"/>
</dbReference>
<proteinExistence type="predicted"/>
<feature type="transmembrane region" description="Helical" evidence="5">
    <location>
        <begin position="12"/>
        <end position="31"/>
    </location>
</feature>
<keyword evidence="4 5" id="KW-0472">Membrane</keyword>